<dbReference type="PANTHER" id="PTHR24070">
    <property type="entry name" value="RAS, DI-RAS, AND RHEB FAMILY MEMBERS OF SMALL GTPASE SUPERFAMILY"/>
    <property type="match status" value="1"/>
</dbReference>
<name>L8GVK4_ACACF</name>
<keyword evidence="7" id="KW-0378">Hydrolase</keyword>
<dbReference type="Pfam" id="PF00071">
    <property type="entry name" value="Ras"/>
    <property type="match status" value="1"/>
</dbReference>
<dbReference type="GO" id="GO:0007165">
    <property type="term" value="P:signal transduction"/>
    <property type="evidence" value="ECO:0007669"/>
    <property type="project" value="InterPro"/>
</dbReference>
<evidence type="ECO:0000256" key="12">
    <source>
        <dbReference type="ARBA" id="ARBA00037188"/>
    </source>
</evidence>
<evidence type="ECO:0000256" key="1">
    <source>
        <dbReference type="ARBA" id="ARBA00004342"/>
    </source>
</evidence>
<evidence type="ECO:0000256" key="5">
    <source>
        <dbReference type="ARBA" id="ARBA00022481"/>
    </source>
</evidence>
<evidence type="ECO:0000256" key="7">
    <source>
        <dbReference type="ARBA" id="ARBA00022801"/>
    </source>
</evidence>
<evidence type="ECO:0000256" key="11">
    <source>
        <dbReference type="ARBA" id="ARBA00023289"/>
    </source>
</evidence>
<dbReference type="PRINTS" id="PR00449">
    <property type="entry name" value="RASTRNSFRMNG"/>
</dbReference>
<dbReference type="OrthoDB" id="5976022at2759"/>
<dbReference type="GO" id="GO:0005525">
    <property type="term" value="F:GTP binding"/>
    <property type="evidence" value="ECO:0007669"/>
    <property type="project" value="UniProtKB-KW"/>
</dbReference>
<dbReference type="SMART" id="SM00176">
    <property type="entry name" value="RAN"/>
    <property type="match status" value="1"/>
</dbReference>
<evidence type="ECO:0000256" key="13">
    <source>
        <dbReference type="ARBA" id="ARBA00048098"/>
    </source>
</evidence>
<keyword evidence="10" id="KW-0449">Lipoprotein</keyword>
<dbReference type="KEGG" id="acan:ACA1_129000"/>
<dbReference type="GO" id="GO:0005886">
    <property type="term" value="C:plasma membrane"/>
    <property type="evidence" value="ECO:0007669"/>
    <property type="project" value="UniProtKB-SubCell"/>
</dbReference>
<dbReference type="VEuPathDB" id="AmoebaDB:ACA1_129000"/>
<comment type="similarity">
    <text evidence="2">Belongs to the small GTPase superfamily. Ras family.</text>
</comment>
<evidence type="ECO:0000256" key="3">
    <source>
        <dbReference type="ARBA" id="ARBA00011984"/>
    </source>
</evidence>
<proteinExistence type="inferred from homology"/>
<evidence type="ECO:0000256" key="6">
    <source>
        <dbReference type="ARBA" id="ARBA00022741"/>
    </source>
</evidence>
<evidence type="ECO:0000256" key="9">
    <source>
        <dbReference type="ARBA" id="ARBA00023136"/>
    </source>
</evidence>
<dbReference type="Proteomes" id="UP000011083">
    <property type="component" value="Unassembled WGS sequence"/>
</dbReference>
<dbReference type="SMART" id="SM00175">
    <property type="entry name" value="RAB"/>
    <property type="match status" value="1"/>
</dbReference>
<keyword evidence="8" id="KW-0342">GTP-binding</keyword>
<evidence type="ECO:0000256" key="8">
    <source>
        <dbReference type="ARBA" id="ARBA00023134"/>
    </source>
</evidence>
<dbReference type="InterPro" id="IPR005225">
    <property type="entry name" value="Small_GTP-bd"/>
</dbReference>
<dbReference type="Gene3D" id="3.40.50.300">
    <property type="entry name" value="P-loop containing nucleotide triphosphate hydrolases"/>
    <property type="match status" value="1"/>
</dbReference>
<dbReference type="InterPro" id="IPR020849">
    <property type="entry name" value="Small_GTPase_Ras-type"/>
</dbReference>
<keyword evidence="15" id="KW-1185">Reference proteome</keyword>
<dbReference type="SUPFAM" id="SSF52540">
    <property type="entry name" value="P-loop containing nucleoside triphosphate hydrolases"/>
    <property type="match status" value="1"/>
</dbReference>
<dbReference type="EMBL" id="KB007979">
    <property type="protein sequence ID" value="ELR16982.1"/>
    <property type="molecule type" value="Genomic_DNA"/>
</dbReference>
<dbReference type="GeneID" id="14917698"/>
<evidence type="ECO:0000256" key="2">
    <source>
        <dbReference type="ARBA" id="ARBA00008344"/>
    </source>
</evidence>
<keyword evidence="4" id="KW-1003">Cell membrane</keyword>
<dbReference type="CDD" id="cd00876">
    <property type="entry name" value="Ras"/>
    <property type="match status" value="1"/>
</dbReference>
<evidence type="ECO:0000256" key="10">
    <source>
        <dbReference type="ARBA" id="ARBA00023288"/>
    </source>
</evidence>
<comment type="subcellular location">
    <subcellularLocation>
        <location evidence="1">Cell membrane</location>
        <topology evidence="1">Lipid-anchor</topology>
        <orientation evidence="1">Cytoplasmic side</orientation>
    </subcellularLocation>
</comment>
<evidence type="ECO:0000313" key="14">
    <source>
        <dbReference type="EMBL" id="ELR16982.1"/>
    </source>
</evidence>
<comment type="catalytic activity">
    <reaction evidence="13">
        <text>GTP + H2O = GDP + phosphate + H(+)</text>
        <dbReference type="Rhea" id="RHEA:19669"/>
        <dbReference type="ChEBI" id="CHEBI:15377"/>
        <dbReference type="ChEBI" id="CHEBI:15378"/>
        <dbReference type="ChEBI" id="CHEBI:37565"/>
        <dbReference type="ChEBI" id="CHEBI:43474"/>
        <dbReference type="ChEBI" id="CHEBI:58189"/>
        <dbReference type="EC" id="3.6.5.2"/>
    </reaction>
</comment>
<reference evidence="14 15" key="1">
    <citation type="journal article" date="2013" name="Genome Biol.">
        <title>Genome of Acanthamoeba castellanii highlights extensive lateral gene transfer and early evolution of tyrosine kinase signaling.</title>
        <authorList>
            <person name="Clarke M."/>
            <person name="Lohan A.J."/>
            <person name="Liu B."/>
            <person name="Lagkouvardos I."/>
            <person name="Roy S."/>
            <person name="Zafar N."/>
            <person name="Bertelli C."/>
            <person name="Schilde C."/>
            <person name="Kianianmomeni A."/>
            <person name="Burglin T.R."/>
            <person name="Frech C."/>
            <person name="Turcotte B."/>
            <person name="Kopec K.O."/>
            <person name="Synnott J.M."/>
            <person name="Choo C."/>
            <person name="Paponov I."/>
            <person name="Finkler A."/>
            <person name="Soon Heng Tan C."/>
            <person name="Hutchins A.P."/>
            <person name="Weinmeier T."/>
            <person name="Rattei T."/>
            <person name="Chu J.S."/>
            <person name="Gimenez G."/>
            <person name="Irimia M."/>
            <person name="Rigden D.J."/>
            <person name="Fitzpatrick D.A."/>
            <person name="Lorenzo-Morales J."/>
            <person name="Bateman A."/>
            <person name="Chiu C.H."/>
            <person name="Tang P."/>
            <person name="Hegemann P."/>
            <person name="Fromm H."/>
            <person name="Raoult D."/>
            <person name="Greub G."/>
            <person name="Miranda-Saavedra D."/>
            <person name="Chen N."/>
            <person name="Nash P."/>
            <person name="Ginger M.L."/>
            <person name="Horn M."/>
            <person name="Schaap P."/>
            <person name="Caler L."/>
            <person name="Loftus B."/>
        </authorList>
    </citation>
    <scope>NUCLEOTIDE SEQUENCE [LARGE SCALE GENOMIC DNA]</scope>
    <source>
        <strain evidence="14 15">Neff</strain>
    </source>
</reference>
<evidence type="ECO:0000256" key="4">
    <source>
        <dbReference type="ARBA" id="ARBA00022475"/>
    </source>
</evidence>
<accession>L8GVK4</accession>
<dbReference type="InterPro" id="IPR001806">
    <property type="entry name" value="Small_GTPase"/>
</dbReference>
<dbReference type="FunFam" id="3.40.50.300:FF:000080">
    <property type="entry name" value="Ras-like GTPase Ras1"/>
    <property type="match status" value="1"/>
</dbReference>
<dbReference type="STRING" id="1257118.L8GVK4"/>
<dbReference type="EC" id="3.6.5.2" evidence="3"/>
<dbReference type="PROSITE" id="PS51420">
    <property type="entry name" value="RHO"/>
    <property type="match status" value="1"/>
</dbReference>
<dbReference type="NCBIfam" id="TIGR00231">
    <property type="entry name" value="small_GTP"/>
    <property type="match status" value="1"/>
</dbReference>
<dbReference type="OMA" id="QHDERMP"/>
<dbReference type="PROSITE" id="PS51419">
    <property type="entry name" value="RAB"/>
    <property type="match status" value="1"/>
</dbReference>
<keyword evidence="9" id="KW-0472">Membrane</keyword>
<sequence length="218" mass="24501">MEDDKHNRGTVTEKGLVLGEPGDESTHSIYRLVLVGVGGVGKSCITIQYISHKFIKEYDPTLEDSYRKQITFEDEECILDIFDTAGQEDFSAVRDQYMRTGAGFLIVYAVTLRSSFEEVANFRDQILRAKDSDDIPIVIVGNKIDMGSERKVSTEEGQDLANKLGCKFIESSAKMNINVAECFTTLVANIKAFRNKYNNAPPSNILTRPPKRKHCTLY</sequence>
<organism evidence="14 15">
    <name type="scientific">Acanthamoeba castellanii (strain ATCC 30010 / Neff)</name>
    <dbReference type="NCBI Taxonomy" id="1257118"/>
    <lineage>
        <taxon>Eukaryota</taxon>
        <taxon>Amoebozoa</taxon>
        <taxon>Discosea</taxon>
        <taxon>Longamoebia</taxon>
        <taxon>Centramoebida</taxon>
        <taxon>Acanthamoebidae</taxon>
        <taxon>Acanthamoeba</taxon>
    </lineage>
</organism>
<dbReference type="SMART" id="SM00174">
    <property type="entry name" value="RHO"/>
    <property type="match status" value="1"/>
</dbReference>
<dbReference type="PROSITE" id="PS51421">
    <property type="entry name" value="RAS"/>
    <property type="match status" value="1"/>
</dbReference>
<gene>
    <name evidence="14" type="ORF">ACA1_129000</name>
</gene>
<evidence type="ECO:0000313" key="15">
    <source>
        <dbReference type="Proteomes" id="UP000011083"/>
    </source>
</evidence>
<dbReference type="InterPro" id="IPR027417">
    <property type="entry name" value="P-loop_NTPase"/>
</dbReference>
<protein>
    <recommendedName>
        <fullName evidence="3">small monomeric GTPase</fullName>
        <ecNumber evidence="3">3.6.5.2</ecNumber>
    </recommendedName>
</protein>
<dbReference type="GO" id="GO:0003925">
    <property type="term" value="F:G protein activity"/>
    <property type="evidence" value="ECO:0007669"/>
    <property type="project" value="UniProtKB-EC"/>
</dbReference>
<dbReference type="SMART" id="SM00173">
    <property type="entry name" value="RAS"/>
    <property type="match status" value="1"/>
</dbReference>
<keyword evidence="5" id="KW-0488">Methylation</keyword>
<comment type="function">
    <text evidence="12">Ras proteins bind GDP/GTP and possess intrinsic GTPase activity.</text>
</comment>
<dbReference type="AlphaFoldDB" id="L8GVK4"/>
<keyword evidence="6" id="KW-0547">Nucleotide-binding</keyword>
<dbReference type="RefSeq" id="XP_004338995.1">
    <property type="nucleotide sequence ID" value="XM_004338947.1"/>
</dbReference>
<keyword evidence="11" id="KW-0636">Prenylation</keyword>